<dbReference type="Proteomes" id="UP000177165">
    <property type="component" value="Unassembled WGS sequence"/>
</dbReference>
<dbReference type="STRING" id="1798540.A3B74_01755"/>
<comment type="caution">
    <text evidence="1">The sequence shown here is derived from an EMBL/GenBank/DDBJ whole genome shotgun (WGS) entry which is preliminary data.</text>
</comment>
<gene>
    <name evidence="1" type="ORF">A3B74_01755</name>
</gene>
<accession>A0A1G2AT92</accession>
<reference evidence="1 2" key="1">
    <citation type="journal article" date="2016" name="Nat. Commun.">
        <title>Thousands of microbial genomes shed light on interconnected biogeochemical processes in an aquifer system.</title>
        <authorList>
            <person name="Anantharaman K."/>
            <person name="Brown C.T."/>
            <person name="Hug L.A."/>
            <person name="Sharon I."/>
            <person name="Castelle C.J."/>
            <person name="Probst A.J."/>
            <person name="Thomas B.C."/>
            <person name="Singh A."/>
            <person name="Wilkins M.J."/>
            <person name="Karaoz U."/>
            <person name="Brodie E.L."/>
            <person name="Williams K.H."/>
            <person name="Hubbard S.S."/>
            <person name="Banfield J.F."/>
        </authorList>
    </citation>
    <scope>NUCLEOTIDE SEQUENCE [LARGE SCALE GENOMIC DNA]</scope>
</reference>
<name>A0A1G2AT92_9BACT</name>
<proteinExistence type="predicted"/>
<dbReference type="AlphaFoldDB" id="A0A1G2AT92"/>
<organism evidence="1 2">
    <name type="scientific">Candidatus Kerfeldbacteria bacterium RIFCSPHIGHO2_02_FULL_42_14</name>
    <dbReference type="NCBI Taxonomy" id="1798540"/>
    <lineage>
        <taxon>Bacteria</taxon>
        <taxon>Candidatus Kerfeldiibacteriota</taxon>
    </lineage>
</organism>
<evidence type="ECO:0000313" key="1">
    <source>
        <dbReference type="EMBL" id="OGY79749.1"/>
    </source>
</evidence>
<protein>
    <submittedName>
        <fullName evidence="1">Uncharacterized protein</fullName>
    </submittedName>
</protein>
<dbReference type="EMBL" id="MHKB01000007">
    <property type="protein sequence ID" value="OGY79749.1"/>
    <property type="molecule type" value="Genomic_DNA"/>
</dbReference>
<sequence length="684" mass="77169">MSTIPIVMLLATTVLGMFRLQASNINVNQNGIGKYPYTSDERKLIQDYNVKNSKAVVANDHIFIALLDENFDAQQNETNTFLLRMYDKQFKPTKEVVISKSDVAAGGYDIEYNQTKKKIVLVWEEYVSEAKTSKNIYLQAFDLEGNVAQQKMQINQDDLVLFELVVNKHGTPRLAYNESGIAYVSWKGADENNWNSCVYGQKIDANNKKIGQNVRIAECINDTISKSSPDVAFAKGTFFFIWEYSKKIYAQILNEDFVADSELLDNYNATRVDENQDTQRGVSILTDGKTFFIAYEDFRDYESSNGKITGGLQVRMRPFSVTGTPERDSMLLGKLLNLRGYTVAYGQSAIYTTMYGHENSTGSDQAQWQVHLLYTDLKTFETKTSFTKKLSESDTNIRSSVALDQKDLYLTWKQDRSGAPATPGVNENVTDLVMKNYSATQTDTPSTCTENDWTASEFTPATCPDTGIQSRTWTKKNECESGVTHPDKEQKMCFFETKLANTNLYNSLRGKIILRVEKDGEAYYINPAKQTLHYLGRASDAFRIMREQGIGITNKDIAKIPISLSNLAGEDQDKDGLTDEFEDAIGTNENTKDTDKDGFADKTELQNNYSPIASGEVKLPIDMGYASKNRGKIFLQVEKNGEAWYTHVLDSKRYFLGRPNDAFFIMRNLGIGISEKNFSKLLGK</sequence>
<evidence type="ECO:0000313" key="2">
    <source>
        <dbReference type="Proteomes" id="UP000177165"/>
    </source>
</evidence>